<dbReference type="Gene3D" id="1.20.120.530">
    <property type="entry name" value="GntR ligand-binding domain-like"/>
    <property type="match status" value="1"/>
</dbReference>
<dbReference type="SUPFAM" id="SSF46785">
    <property type="entry name" value="Winged helix' DNA-binding domain"/>
    <property type="match status" value="1"/>
</dbReference>
<dbReference type="PRINTS" id="PR00035">
    <property type="entry name" value="HTHGNTR"/>
</dbReference>
<dbReference type="GO" id="GO:0003677">
    <property type="term" value="F:DNA binding"/>
    <property type="evidence" value="ECO:0007669"/>
    <property type="project" value="UniProtKB-KW"/>
</dbReference>
<dbReference type="PROSITE" id="PS50949">
    <property type="entry name" value="HTH_GNTR"/>
    <property type="match status" value="1"/>
</dbReference>
<sequence length="260" mass="28714">MNASTDNRRRRVVTPRRATDAVIHAIKGDILSGQLARGDRLPTERELAEEFGVSQPTIRECLRVLEAIGLVEVQHGRGAFVTGDVFTIIDTSLHELVRAERVGIAEVTALRETIARQSAAECAKQITKAQLAHVRDLEQKLSDVSSAGSWSEVAAAGIAFQTAIAEAASNPLALAIERFLIETSIKFQILAFSSRPRKFWLKWAEEFRADRAELLAALEAKDGERTVSAMVEYLDHQRRRFSADPALSKLRLADVLDSNV</sequence>
<evidence type="ECO:0000256" key="3">
    <source>
        <dbReference type="ARBA" id="ARBA00023163"/>
    </source>
</evidence>
<dbReference type="EMBL" id="QXGH01000028">
    <property type="protein sequence ID" value="RHW24955.1"/>
    <property type="molecule type" value="Genomic_DNA"/>
</dbReference>
<dbReference type="Proteomes" id="UP000283644">
    <property type="component" value="Unassembled WGS sequence"/>
</dbReference>
<dbReference type="RefSeq" id="WP_118927498.1">
    <property type="nucleotide sequence ID" value="NZ_QXGH01000028.1"/>
</dbReference>
<dbReference type="CDD" id="cd07377">
    <property type="entry name" value="WHTH_GntR"/>
    <property type="match status" value="1"/>
</dbReference>
<dbReference type="GO" id="GO:0003700">
    <property type="term" value="F:DNA-binding transcription factor activity"/>
    <property type="evidence" value="ECO:0007669"/>
    <property type="project" value="InterPro"/>
</dbReference>
<evidence type="ECO:0000259" key="4">
    <source>
        <dbReference type="PROSITE" id="PS50949"/>
    </source>
</evidence>
<accession>A0A417XXB0</accession>
<evidence type="ECO:0000313" key="5">
    <source>
        <dbReference type="EMBL" id="RHW24955.1"/>
    </source>
</evidence>
<reference evidence="5 6" key="1">
    <citation type="submission" date="2018-09" db="EMBL/GenBank/DDBJ databases">
        <title>Genome sequencing of Nocardioides immobilis CCTCC AB 2017083 for comparison to Nocardioides silvaticus.</title>
        <authorList>
            <person name="Li C."/>
            <person name="Wang G."/>
        </authorList>
    </citation>
    <scope>NUCLEOTIDE SEQUENCE [LARGE SCALE GENOMIC DNA]</scope>
    <source>
        <strain evidence="5 6">CCTCC AB 2017083</strain>
    </source>
</reference>
<dbReference type="InterPro" id="IPR036390">
    <property type="entry name" value="WH_DNA-bd_sf"/>
</dbReference>
<dbReference type="AlphaFoldDB" id="A0A417XXB0"/>
<evidence type="ECO:0000256" key="1">
    <source>
        <dbReference type="ARBA" id="ARBA00023015"/>
    </source>
</evidence>
<dbReference type="OrthoDB" id="3172099at2"/>
<protein>
    <submittedName>
        <fullName evidence="5">FadR family transcriptional regulator</fullName>
    </submittedName>
</protein>
<dbReference type="InterPro" id="IPR011711">
    <property type="entry name" value="GntR_C"/>
</dbReference>
<dbReference type="PANTHER" id="PTHR43537">
    <property type="entry name" value="TRANSCRIPTIONAL REGULATOR, GNTR FAMILY"/>
    <property type="match status" value="1"/>
</dbReference>
<dbReference type="SMART" id="SM00345">
    <property type="entry name" value="HTH_GNTR"/>
    <property type="match status" value="1"/>
</dbReference>
<dbReference type="Gene3D" id="1.10.10.10">
    <property type="entry name" value="Winged helix-like DNA-binding domain superfamily/Winged helix DNA-binding domain"/>
    <property type="match status" value="1"/>
</dbReference>
<dbReference type="InterPro" id="IPR036388">
    <property type="entry name" value="WH-like_DNA-bd_sf"/>
</dbReference>
<evidence type="ECO:0000256" key="2">
    <source>
        <dbReference type="ARBA" id="ARBA00023125"/>
    </source>
</evidence>
<name>A0A417XXB0_9ACTN</name>
<keyword evidence="2" id="KW-0238">DNA-binding</keyword>
<proteinExistence type="predicted"/>
<dbReference type="InterPro" id="IPR008920">
    <property type="entry name" value="TF_FadR/GntR_C"/>
</dbReference>
<gene>
    <name evidence="5" type="ORF">D0Z08_22415</name>
</gene>
<organism evidence="5 6">
    <name type="scientific">Nocardioides immobilis</name>
    <dbReference type="NCBI Taxonomy" id="2049295"/>
    <lineage>
        <taxon>Bacteria</taxon>
        <taxon>Bacillati</taxon>
        <taxon>Actinomycetota</taxon>
        <taxon>Actinomycetes</taxon>
        <taxon>Propionibacteriales</taxon>
        <taxon>Nocardioidaceae</taxon>
        <taxon>Nocardioides</taxon>
    </lineage>
</organism>
<dbReference type="InterPro" id="IPR000524">
    <property type="entry name" value="Tscrpt_reg_HTH_GntR"/>
</dbReference>
<comment type="caution">
    <text evidence="5">The sequence shown here is derived from an EMBL/GenBank/DDBJ whole genome shotgun (WGS) entry which is preliminary data.</text>
</comment>
<dbReference type="Pfam" id="PF07729">
    <property type="entry name" value="FCD"/>
    <property type="match status" value="1"/>
</dbReference>
<keyword evidence="3" id="KW-0804">Transcription</keyword>
<dbReference type="SMART" id="SM00895">
    <property type="entry name" value="FCD"/>
    <property type="match status" value="1"/>
</dbReference>
<evidence type="ECO:0000313" key="6">
    <source>
        <dbReference type="Proteomes" id="UP000283644"/>
    </source>
</evidence>
<keyword evidence="6" id="KW-1185">Reference proteome</keyword>
<dbReference type="Pfam" id="PF00392">
    <property type="entry name" value="GntR"/>
    <property type="match status" value="1"/>
</dbReference>
<dbReference type="PANTHER" id="PTHR43537:SF5">
    <property type="entry name" value="UXU OPERON TRANSCRIPTIONAL REGULATOR"/>
    <property type="match status" value="1"/>
</dbReference>
<keyword evidence="1" id="KW-0805">Transcription regulation</keyword>
<dbReference type="SUPFAM" id="SSF48008">
    <property type="entry name" value="GntR ligand-binding domain-like"/>
    <property type="match status" value="1"/>
</dbReference>
<feature type="domain" description="HTH gntR-type" evidence="4">
    <location>
        <begin position="16"/>
        <end position="84"/>
    </location>
</feature>